<dbReference type="AlphaFoldDB" id="A0A0P6YUW8"/>
<feature type="transmembrane region" description="Helical" evidence="1">
    <location>
        <begin position="105"/>
        <end position="123"/>
    </location>
</feature>
<keyword evidence="1" id="KW-0472">Membrane</keyword>
<feature type="transmembrane region" description="Helical" evidence="1">
    <location>
        <begin position="75"/>
        <end position="99"/>
    </location>
</feature>
<evidence type="ECO:0000256" key="1">
    <source>
        <dbReference type="SAM" id="Phobius"/>
    </source>
</evidence>
<accession>A0A0P6YUW8</accession>
<organism evidence="2 3">
    <name type="scientific">Herpetosiphon geysericola</name>
    <dbReference type="NCBI Taxonomy" id="70996"/>
    <lineage>
        <taxon>Bacteria</taxon>
        <taxon>Bacillati</taxon>
        <taxon>Chloroflexota</taxon>
        <taxon>Chloroflexia</taxon>
        <taxon>Herpetosiphonales</taxon>
        <taxon>Herpetosiphonaceae</taxon>
        <taxon>Herpetosiphon</taxon>
    </lineage>
</organism>
<dbReference type="OrthoDB" id="9818377at2"/>
<dbReference type="Proteomes" id="UP000050277">
    <property type="component" value="Unassembled WGS sequence"/>
</dbReference>
<comment type="caution">
    <text evidence="2">The sequence shown here is derived from an EMBL/GenBank/DDBJ whole genome shotgun (WGS) entry which is preliminary data.</text>
</comment>
<evidence type="ECO:0000313" key="3">
    <source>
        <dbReference type="Proteomes" id="UP000050277"/>
    </source>
</evidence>
<dbReference type="RefSeq" id="WP_054534192.1">
    <property type="nucleotide sequence ID" value="NZ_LGKP01000015.1"/>
</dbReference>
<keyword evidence="1" id="KW-1133">Transmembrane helix</keyword>
<sequence>MDTQTQPFWQRFGIYTLSLGLGGAIASFLSLLLGNLIFGRSSRVLTGGMPVFLVIMMVIVGIAAYFIIKRWMSGFASFLAIGGWFLAHFIVNVIAVAFFDADMSIVSYIVTWLIMGALGALMFSNSSFAKSIGLAGAGTAIGAGIYAASRKNEVLKASGYGRIPPSTVILLNQHVRFTNDAINQLPPNTPANFRKIAVEIVLDRVIRDWWSNENTDGLTPTDVNDLGAFVQLAWFAARGQSHILQAEAVFRACLSALMDDWFNAWNADGVEGAPGWQYNS</sequence>
<feature type="transmembrane region" description="Helical" evidence="1">
    <location>
        <begin position="44"/>
        <end position="68"/>
    </location>
</feature>
<keyword evidence="1" id="KW-0812">Transmembrane</keyword>
<dbReference type="EMBL" id="LGKP01000015">
    <property type="protein sequence ID" value="KPL88879.1"/>
    <property type="molecule type" value="Genomic_DNA"/>
</dbReference>
<evidence type="ECO:0000313" key="2">
    <source>
        <dbReference type="EMBL" id="KPL88879.1"/>
    </source>
</evidence>
<protein>
    <submittedName>
        <fullName evidence="2">Uncharacterized protein</fullName>
    </submittedName>
</protein>
<keyword evidence="3" id="KW-1185">Reference proteome</keyword>
<gene>
    <name evidence="2" type="ORF">SE18_09430</name>
</gene>
<reference evidence="2 3" key="1">
    <citation type="submission" date="2015-07" db="EMBL/GenBank/DDBJ databases">
        <title>Whole genome sequence of Herpetosiphon geysericola DSM 7119.</title>
        <authorList>
            <person name="Hemp J."/>
            <person name="Ward L.M."/>
            <person name="Pace L.A."/>
            <person name="Fischer W.W."/>
        </authorList>
    </citation>
    <scope>NUCLEOTIDE SEQUENCE [LARGE SCALE GENOMIC DNA]</scope>
    <source>
        <strain evidence="2 3">DSM 7119</strain>
    </source>
</reference>
<feature type="transmembrane region" description="Helical" evidence="1">
    <location>
        <begin position="12"/>
        <end position="38"/>
    </location>
</feature>
<name>A0A0P6YUW8_9CHLR</name>
<dbReference type="STRING" id="70996.SE18_09430"/>
<proteinExistence type="predicted"/>